<dbReference type="EMBL" id="PVTE01000014">
    <property type="protein sequence ID" value="PRY35556.1"/>
    <property type="molecule type" value="Genomic_DNA"/>
</dbReference>
<sequence>MSVRFIAICLFALLLCHSLAQCIVGVVDWWQAEHDLSERLTVYRSTDSLLEFQIVLKTPTDGRTLARTTEDGFRYRGREYGVVSLDIRNDTLFIAGLEASRKSFWPADLLTFLDKHISTASDNGAHKANSLLKLLLKEYSPSTRLTIPAPGLGRLVAIRIPEPVMCYATTALIVHSPPPESFVL</sequence>
<proteinExistence type="predicted"/>
<evidence type="ECO:0000313" key="3">
    <source>
        <dbReference type="Proteomes" id="UP000238375"/>
    </source>
</evidence>
<name>A0A2T0SQ74_9BACT</name>
<comment type="caution">
    <text evidence="2">The sequence shown here is derived from an EMBL/GenBank/DDBJ whole genome shotgun (WGS) entry which is preliminary data.</text>
</comment>
<dbReference type="OrthoDB" id="948848at2"/>
<evidence type="ECO:0000256" key="1">
    <source>
        <dbReference type="SAM" id="SignalP"/>
    </source>
</evidence>
<evidence type="ECO:0000313" key="2">
    <source>
        <dbReference type="EMBL" id="PRY35556.1"/>
    </source>
</evidence>
<keyword evidence="1" id="KW-0732">Signal</keyword>
<reference evidence="2 3" key="1">
    <citation type="submission" date="2018-03" db="EMBL/GenBank/DDBJ databases">
        <title>Genomic Encyclopedia of Archaeal and Bacterial Type Strains, Phase II (KMG-II): from individual species to whole genera.</title>
        <authorList>
            <person name="Goeker M."/>
        </authorList>
    </citation>
    <scope>NUCLEOTIDE SEQUENCE [LARGE SCALE GENOMIC DNA]</scope>
    <source>
        <strain evidence="2 3">DSM 28354</strain>
    </source>
</reference>
<keyword evidence="3" id="KW-1185">Reference proteome</keyword>
<accession>A0A2T0SQ74</accession>
<feature type="chain" id="PRO_5015723732" evidence="1">
    <location>
        <begin position="23"/>
        <end position="184"/>
    </location>
</feature>
<protein>
    <submittedName>
        <fullName evidence="2">Uncharacterized protein</fullName>
    </submittedName>
</protein>
<gene>
    <name evidence="2" type="ORF">CLV58_114141</name>
</gene>
<organism evidence="2 3">
    <name type="scientific">Spirosoma oryzae</name>
    <dbReference type="NCBI Taxonomy" id="1469603"/>
    <lineage>
        <taxon>Bacteria</taxon>
        <taxon>Pseudomonadati</taxon>
        <taxon>Bacteroidota</taxon>
        <taxon>Cytophagia</taxon>
        <taxon>Cytophagales</taxon>
        <taxon>Cytophagaceae</taxon>
        <taxon>Spirosoma</taxon>
    </lineage>
</organism>
<dbReference type="Proteomes" id="UP000238375">
    <property type="component" value="Unassembled WGS sequence"/>
</dbReference>
<feature type="signal peptide" evidence="1">
    <location>
        <begin position="1"/>
        <end position="22"/>
    </location>
</feature>
<dbReference type="AlphaFoldDB" id="A0A2T0SQ74"/>
<dbReference type="RefSeq" id="WP_106139061.1">
    <property type="nucleotide sequence ID" value="NZ_PVTE01000014.1"/>
</dbReference>